<dbReference type="InterPro" id="IPR032466">
    <property type="entry name" value="Metal_Hydrolase"/>
</dbReference>
<evidence type="ECO:0000259" key="2">
    <source>
        <dbReference type="Pfam" id="PF01979"/>
    </source>
</evidence>
<dbReference type="CDD" id="cd01299">
    <property type="entry name" value="Met_dep_hydrolase_A"/>
    <property type="match status" value="1"/>
</dbReference>
<dbReference type="AlphaFoldDB" id="A0AAN7HTK4"/>
<dbReference type="PANTHER" id="PTHR43135">
    <property type="entry name" value="ALPHA-D-RIBOSE 1-METHYLPHOSPHONATE 5-TRIPHOSPHATE DIPHOSPHATASE"/>
    <property type="match status" value="1"/>
</dbReference>
<accession>A0AAN7HTK4</accession>
<name>A0AAN7HTK4_9PEZI</name>
<evidence type="ECO:0000313" key="4">
    <source>
        <dbReference type="Proteomes" id="UP001303647"/>
    </source>
</evidence>
<dbReference type="PANTHER" id="PTHR43135:SF3">
    <property type="entry name" value="ALPHA-D-RIBOSE 1-METHYLPHOSPHONATE 5-TRIPHOSPHATE DIPHOSPHATASE"/>
    <property type="match status" value="1"/>
</dbReference>
<proteinExistence type="predicted"/>
<gene>
    <name evidence="3" type="ORF">C7999DRAFT_28500</name>
</gene>
<feature type="region of interest" description="Disordered" evidence="1">
    <location>
        <begin position="459"/>
        <end position="484"/>
    </location>
</feature>
<dbReference type="Gene3D" id="2.30.40.10">
    <property type="entry name" value="Urease, subunit C, domain 1"/>
    <property type="match status" value="1"/>
</dbReference>
<dbReference type="InterPro" id="IPR006680">
    <property type="entry name" value="Amidohydro-rel"/>
</dbReference>
<evidence type="ECO:0000256" key="1">
    <source>
        <dbReference type="SAM" id="MobiDB-lite"/>
    </source>
</evidence>
<feature type="domain" description="Amidohydrolase-related" evidence="2">
    <location>
        <begin position="69"/>
        <end position="438"/>
    </location>
</feature>
<sequence length="549" mass="59808">MPPNHRLNQPEILTVHTSLLFDPIRRAFLENVSVEVNTKTGAITHLYQRRAPDLPSPLTKRDIDLRGKVVLPGFVDSHTHIFLHADKERFHSHQMRDESPVERIVRATNHARAALLAGYTTYRDLGTEALGSADANLRDCINRGLTPGPRLFVATEALASSGSYEVRTENRLARDSAVLGLSLPRASDAADGVWGVRAAVRRRIGEGADVVKFYADYRRRVMRFPPDAEGPGGRLLFPPDRRDRNPASALFSQAEMDAIVDEARLADVPVAAHAAETSTALMATRAGVATVEHVFVDTAGCRDEMLAEMERRGTIWVPTLSTAEDGFDAAKFERCKAAVKEAFDRGVRLAAGGDTGVTNHGLNCREMEIMMEAGIPIEDVLVAGTYAGWHACGGDASGFRFGWWDEGNRADIVALDADPREDPKALRKVSFVMKDGRVWKRNGRPVDDMILVTQWPQEEEYAEKESREQVEQEEGVEDEEGGPFKKPVNVPFASASCVAESAAAAPSSAAAFGVGPNPAVLSITRSSGNPTPAASDVGWETDSFDVNLV</sequence>
<dbReference type="InterPro" id="IPR051781">
    <property type="entry name" value="Metallo-dep_Hydrolase"/>
</dbReference>
<feature type="compositionally biased region" description="Polar residues" evidence="1">
    <location>
        <begin position="523"/>
        <end position="532"/>
    </location>
</feature>
<dbReference type="GO" id="GO:0016810">
    <property type="term" value="F:hydrolase activity, acting on carbon-nitrogen (but not peptide) bonds"/>
    <property type="evidence" value="ECO:0007669"/>
    <property type="project" value="InterPro"/>
</dbReference>
<reference evidence="3" key="1">
    <citation type="journal article" date="2023" name="Mol. Phylogenet. Evol.">
        <title>Genome-scale phylogeny and comparative genomics of the fungal order Sordariales.</title>
        <authorList>
            <person name="Hensen N."/>
            <person name="Bonometti L."/>
            <person name="Westerberg I."/>
            <person name="Brannstrom I.O."/>
            <person name="Guillou S."/>
            <person name="Cros-Aarteil S."/>
            <person name="Calhoun S."/>
            <person name="Haridas S."/>
            <person name="Kuo A."/>
            <person name="Mondo S."/>
            <person name="Pangilinan J."/>
            <person name="Riley R."/>
            <person name="LaButti K."/>
            <person name="Andreopoulos B."/>
            <person name="Lipzen A."/>
            <person name="Chen C."/>
            <person name="Yan M."/>
            <person name="Daum C."/>
            <person name="Ng V."/>
            <person name="Clum A."/>
            <person name="Steindorff A."/>
            <person name="Ohm R.A."/>
            <person name="Martin F."/>
            <person name="Silar P."/>
            <person name="Natvig D.O."/>
            <person name="Lalanne C."/>
            <person name="Gautier V."/>
            <person name="Ament-Velasquez S.L."/>
            <person name="Kruys A."/>
            <person name="Hutchinson M.I."/>
            <person name="Powell A.J."/>
            <person name="Barry K."/>
            <person name="Miller A.N."/>
            <person name="Grigoriev I.V."/>
            <person name="Debuchy R."/>
            <person name="Gladieux P."/>
            <person name="Hiltunen Thoren M."/>
            <person name="Johannesson H."/>
        </authorList>
    </citation>
    <scope>NUCLEOTIDE SEQUENCE</scope>
    <source>
        <strain evidence="3">CBS 359.72</strain>
    </source>
</reference>
<dbReference type="SUPFAM" id="SSF51338">
    <property type="entry name" value="Composite domain of metallo-dependent hydrolases"/>
    <property type="match status" value="1"/>
</dbReference>
<comment type="caution">
    <text evidence="3">The sequence shown here is derived from an EMBL/GenBank/DDBJ whole genome shotgun (WGS) entry which is preliminary data.</text>
</comment>
<dbReference type="Gene3D" id="3.20.20.140">
    <property type="entry name" value="Metal-dependent hydrolases"/>
    <property type="match status" value="1"/>
</dbReference>
<feature type="region of interest" description="Disordered" evidence="1">
    <location>
        <begin position="523"/>
        <end position="549"/>
    </location>
</feature>
<keyword evidence="4" id="KW-1185">Reference proteome</keyword>
<dbReference type="Proteomes" id="UP001303647">
    <property type="component" value="Unassembled WGS sequence"/>
</dbReference>
<dbReference type="SUPFAM" id="SSF51556">
    <property type="entry name" value="Metallo-dependent hydrolases"/>
    <property type="match status" value="1"/>
</dbReference>
<dbReference type="Pfam" id="PF01979">
    <property type="entry name" value="Amidohydro_1"/>
    <property type="match status" value="1"/>
</dbReference>
<dbReference type="InterPro" id="IPR057744">
    <property type="entry name" value="OTAase-like"/>
</dbReference>
<feature type="compositionally biased region" description="Acidic residues" evidence="1">
    <location>
        <begin position="471"/>
        <end position="481"/>
    </location>
</feature>
<organism evidence="3 4">
    <name type="scientific">Corynascus novoguineensis</name>
    <dbReference type="NCBI Taxonomy" id="1126955"/>
    <lineage>
        <taxon>Eukaryota</taxon>
        <taxon>Fungi</taxon>
        <taxon>Dikarya</taxon>
        <taxon>Ascomycota</taxon>
        <taxon>Pezizomycotina</taxon>
        <taxon>Sordariomycetes</taxon>
        <taxon>Sordariomycetidae</taxon>
        <taxon>Sordariales</taxon>
        <taxon>Chaetomiaceae</taxon>
        <taxon>Corynascus</taxon>
    </lineage>
</organism>
<evidence type="ECO:0000313" key="3">
    <source>
        <dbReference type="EMBL" id="KAK4250910.1"/>
    </source>
</evidence>
<protein>
    <recommendedName>
        <fullName evidence="2">Amidohydrolase-related domain-containing protein</fullName>
    </recommendedName>
</protein>
<dbReference type="InterPro" id="IPR011059">
    <property type="entry name" value="Metal-dep_hydrolase_composite"/>
</dbReference>
<reference evidence="3" key="2">
    <citation type="submission" date="2023-05" db="EMBL/GenBank/DDBJ databases">
        <authorList>
            <consortium name="Lawrence Berkeley National Laboratory"/>
            <person name="Steindorff A."/>
            <person name="Hensen N."/>
            <person name="Bonometti L."/>
            <person name="Westerberg I."/>
            <person name="Brannstrom I.O."/>
            <person name="Guillou S."/>
            <person name="Cros-Aarteil S."/>
            <person name="Calhoun S."/>
            <person name="Haridas S."/>
            <person name="Kuo A."/>
            <person name="Mondo S."/>
            <person name="Pangilinan J."/>
            <person name="Riley R."/>
            <person name="Labutti K."/>
            <person name="Andreopoulos B."/>
            <person name="Lipzen A."/>
            <person name="Chen C."/>
            <person name="Yanf M."/>
            <person name="Daum C."/>
            <person name="Ng V."/>
            <person name="Clum A."/>
            <person name="Ohm R."/>
            <person name="Martin F."/>
            <person name="Silar P."/>
            <person name="Natvig D."/>
            <person name="Lalanne C."/>
            <person name="Gautier V."/>
            <person name="Ament-Velasquez S.L."/>
            <person name="Kruys A."/>
            <person name="Hutchinson M.I."/>
            <person name="Powell A.J."/>
            <person name="Barry K."/>
            <person name="Miller A.N."/>
            <person name="Grigoriev I.V."/>
            <person name="Debuchy R."/>
            <person name="Gladieux P."/>
            <person name="Thoren M.H."/>
            <person name="Johannesson H."/>
        </authorList>
    </citation>
    <scope>NUCLEOTIDE SEQUENCE</scope>
    <source>
        <strain evidence="3">CBS 359.72</strain>
    </source>
</reference>
<dbReference type="EMBL" id="MU857609">
    <property type="protein sequence ID" value="KAK4250910.1"/>
    <property type="molecule type" value="Genomic_DNA"/>
</dbReference>